<dbReference type="AlphaFoldDB" id="A0A364RJJ5"/>
<dbReference type="Pfam" id="PF01195">
    <property type="entry name" value="Pept_tRNA_hydro"/>
    <property type="match status" value="1"/>
</dbReference>
<dbReference type="Proteomes" id="UP000251692">
    <property type="component" value="Unassembled WGS sequence"/>
</dbReference>
<dbReference type="InterPro" id="IPR001328">
    <property type="entry name" value="Pept_tRNA_hydro"/>
</dbReference>
<evidence type="ECO:0000256" key="5">
    <source>
        <dbReference type="ARBA" id="ARBA00038063"/>
    </source>
</evidence>
<dbReference type="PANTHER" id="PTHR17224">
    <property type="entry name" value="PEPTIDYL-TRNA HYDROLASE"/>
    <property type="match status" value="1"/>
</dbReference>
<comment type="similarity">
    <text evidence="5 7 9">Belongs to the PTH family.</text>
</comment>
<dbReference type="SUPFAM" id="SSF53178">
    <property type="entry name" value="Peptidyl-tRNA hydrolase-like"/>
    <property type="match status" value="1"/>
</dbReference>
<proteinExistence type="inferred from homology"/>
<evidence type="ECO:0000256" key="2">
    <source>
        <dbReference type="ARBA" id="ARBA00022555"/>
    </source>
</evidence>
<dbReference type="GO" id="GO:0000049">
    <property type="term" value="F:tRNA binding"/>
    <property type="evidence" value="ECO:0007669"/>
    <property type="project" value="UniProtKB-UniRule"/>
</dbReference>
<keyword evidence="2 7" id="KW-0820">tRNA-binding</keyword>
<dbReference type="CDD" id="cd00462">
    <property type="entry name" value="PTH"/>
    <property type="match status" value="1"/>
</dbReference>
<feature type="binding site" evidence="7">
    <location>
        <position position="64"/>
    </location>
    <ligand>
        <name>tRNA</name>
        <dbReference type="ChEBI" id="CHEBI:17843"/>
    </ligand>
</feature>
<comment type="catalytic activity">
    <reaction evidence="7 8">
        <text>an N-acyl-L-alpha-aminoacyl-tRNA + H2O = an N-acyl-L-amino acid + a tRNA + H(+)</text>
        <dbReference type="Rhea" id="RHEA:54448"/>
        <dbReference type="Rhea" id="RHEA-COMP:10123"/>
        <dbReference type="Rhea" id="RHEA-COMP:13883"/>
        <dbReference type="ChEBI" id="CHEBI:15377"/>
        <dbReference type="ChEBI" id="CHEBI:15378"/>
        <dbReference type="ChEBI" id="CHEBI:59874"/>
        <dbReference type="ChEBI" id="CHEBI:78442"/>
        <dbReference type="ChEBI" id="CHEBI:138191"/>
        <dbReference type="EC" id="3.1.1.29"/>
    </reaction>
</comment>
<dbReference type="GO" id="GO:0004045">
    <property type="term" value="F:peptidyl-tRNA hydrolase activity"/>
    <property type="evidence" value="ECO:0007669"/>
    <property type="project" value="UniProtKB-UniRule"/>
</dbReference>
<evidence type="ECO:0000256" key="9">
    <source>
        <dbReference type="RuleBase" id="RU004320"/>
    </source>
</evidence>
<feature type="binding site" evidence="7">
    <location>
        <position position="66"/>
    </location>
    <ligand>
        <name>tRNA</name>
        <dbReference type="ChEBI" id="CHEBI:17843"/>
    </ligand>
</feature>
<keyword evidence="7" id="KW-0963">Cytoplasm</keyword>
<comment type="subunit">
    <text evidence="7">Monomer.</text>
</comment>
<feature type="active site" description="Proton acceptor" evidence="7">
    <location>
        <position position="20"/>
    </location>
</feature>
<feature type="binding site" evidence="7">
    <location>
        <position position="15"/>
    </location>
    <ligand>
        <name>tRNA</name>
        <dbReference type="ChEBI" id="CHEBI:17843"/>
    </ligand>
</feature>
<reference evidence="10 11" key="1">
    <citation type="submission" date="2018-06" db="EMBL/GenBank/DDBJ databases">
        <authorList>
            <person name="Liu Z.-W."/>
        </authorList>
    </citation>
    <scope>NUCLEOTIDE SEQUENCE [LARGE SCALE GENOMIC DNA]</scope>
    <source>
        <strain evidence="10 11">2b14</strain>
    </source>
</reference>
<dbReference type="GO" id="GO:0006515">
    <property type="term" value="P:protein quality control for misfolded or incompletely synthesized proteins"/>
    <property type="evidence" value="ECO:0007669"/>
    <property type="project" value="UniProtKB-UniRule"/>
</dbReference>
<evidence type="ECO:0000256" key="7">
    <source>
        <dbReference type="HAMAP-Rule" id="MF_00083"/>
    </source>
</evidence>
<dbReference type="GO" id="GO:0072344">
    <property type="term" value="P:rescue of stalled ribosome"/>
    <property type="evidence" value="ECO:0007669"/>
    <property type="project" value="UniProtKB-UniRule"/>
</dbReference>
<dbReference type="EC" id="3.1.1.29" evidence="1 7"/>
<evidence type="ECO:0000256" key="3">
    <source>
        <dbReference type="ARBA" id="ARBA00022801"/>
    </source>
</evidence>
<evidence type="ECO:0000256" key="4">
    <source>
        <dbReference type="ARBA" id="ARBA00022884"/>
    </source>
</evidence>
<dbReference type="PROSITE" id="PS01195">
    <property type="entry name" value="PEPT_TRNA_HYDROL_1"/>
    <property type="match status" value="1"/>
</dbReference>
<dbReference type="NCBIfam" id="TIGR00447">
    <property type="entry name" value="pth"/>
    <property type="match status" value="1"/>
</dbReference>
<comment type="subcellular location">
    <subcellularLocation>
        <location evidence="7">Cytoplasm</location>
    </subcellularLocation>
</comment>
<sequence length="187" mass="20852">MKYLIVGLGNIGPEYAETRHNIGFMVLDYLAKKHDAKFELGRHAFTTEIKHKGRTYVLVKPTTYMNLSGKAVGHYLSSLKLEPDSLLVITDDIALPFGKIRIRMKGSAGGHNGLKHIEQTLGHNNYPRLRFGVGDSFHAGKQVDYVLGKFSDDEQIDLQTLIEKSADASLAFGTIGLERTMNQFNTK</sequence>
<evidence type="ECO:0000256" key="6">
    <source>
        <dbReference type="ARBA" id="ARBA00050038"/>
    </source>
</evidence>
<dbReference type="InterPro" id="IPR018171">
    <property type="entry name" value="Pept_tRNA_hydro_CS"/>
</dbReference>
<dbReference type="GO" id="GO:0005737">
    <property type="term" value="C:cytoplasm"/>
    <property type="evidence" value="ECO:0007669"/>
    <property type="project" value="UniProtKB-SubCell"/>
</dbReference>
<comment type="function">
    <text evidence="7">Hydrolyzes ribosome-free peptidyl-tRNAs (with 1 or more amino acids incorporated), which drop off the ribosome during protein synthesis, or as a result of ribosome stalling.</text>
</comment>
<dbReference type="InterPro" id="IPR036416">
    <property type="entry name" value="Pept_tRNA_hydro_sf"/>
</dbReference>
<keyword evidence="3 7" id="KW-0378">Hydrolase</keyword>
<protein>
    <recommendedName>
        <fullName evidence="6 7">Peptidyl-tRNA hydrolase</fullName>
        <shortName evidence="7">Pth</shortName>
        <ecNumber evidence="1 7">3.1.1.29</ecNumber>
    </recommendedName>
</protein>
<keyword evidence="11" id="KW-1185">Reference proteome</keyword>
<feature type="binding site" evidence="7">
    <location>
        <position position="112"/>
    </location>
    <ligand>
        <name>tRNA</name>
        <dbReference type="ChEBI" id="CHEBI:17843"/>
    </ligand>
</feature>
<dbReference type="OrthoDB" id="9800507at2"/>
<evidence type="ECO:0000313" key="11">
    <source>
        <dbReference type="Proteomes" id="UP000251692"/>
    </source>
</evidence>
<dbReference type="RefSeq" id="WP_112304742.1">
    <property type="nucleotide sequence ID" value="NZ_QMDV01000001.1"/>
</dbReference>
<comment type="function">
    <text evidence="7">Catalyzes the release of premature peptidyl moieties from peptidyl-tRNA molecules trapped in stalled 50S ribosomal subunits, and thus maintains levels of free tRNAs and 50S ribosomes.</text>
</comment>
<organism evidence="10 11">
    <name type="scientific">Pontibacter arcticus</name>
    <dbReference type="NCBI Taxonomy" id="2080288"/>
    <lineage>
        <taxon>Bacteria</taxon>
        <taxon>Pseudomonadati</taxon>
        <taxon>Bacteroidota</taxon>
        <taxon>Cytophagia</taxon>
        <taxon>Cytophagales</taxon>
        <taxon>Hymenobacteraceae</taxon>
        <taxon>Pontibacter</taxon>
    </lineage>
</organism>
<dbReference type="PANTHER" id="PTHR17224:SF1">
    <property type="entry name" value="PEPTIDYL-TRNA HYDROLASE"/>
    <property type="match status" value="1"/>
</dbReference>
<reference evidence="10 11" key="2">
    <citation type="submission" date="2018-07" db="EMBL/GenBank/DDBJ databases">
        <title>Pontibacter sp. 2b14 genomic sequence and assembly.</title>
        <authorList>
            <person name="Du Z.-J."/>
        </authorList>
    </citation>
    <scope>NUCLEOTIDE SEQUENCE [LARGE SCALE GENOMIC DNA]</scope>
    <source>
        <strain evidence="10 11">2b14</strain>
    </source>
</reference>
<feature type="site" description="Stabilizes the basic form of H active site to accept a proton" evidence="7">
    <location>
        <position position="91"/>
    </location>
</feature>
<evidence type="ECO:0000256" key="8">
    <source>
        <dbReference type="RuleBase" id="RU000673"/>
    </source>
</evidence>
<evidence type="ECO:0000313" key="10">
    <source>
        <dbReference type="EMBL" id="RAU84462.1"/>
    </source>
</evidence>
<dbReference type="EMBL" id="QMDV01000001">
    <property type="protein sequence ID" value="RAU84462.1"/>
    <property type="molecule type" value="Genomic_DNA"/>
</dbReference>
<feature type="site" description="Discriminates between blocked and unblocked aminoacyl-tRNA" evidence="7">
    <location>
        <position position="10"/>
    </location>
</feature>
<name>A0A364RJJ5_9BACT</name>
<dbReference type="HAMAP" id="MF_00083">
    <property type="entry name" value="Pept_tRNA_hydro_bact"/>
    <property type="match status" value="1"/>
</dbReference>
<dbReference type="FunFam" id="3.40.50.1470:FF:000001">
    <property type="entry name" value="Peptidyl-tRNA hydrolase"/>
    <property type="match status" value="1"/>
</dbReference>
<dbReference type="Gene3D" id="3.40.50.1470">
    <property type="entry name" value="Peptidyl-tRNA hydrolase"/>
    <property type="match status" value="1"/>
</dbReference>
<evidence type="ECO:0000256" key="1">
    <source>
        <dbReference type="ARBA" id="ARBA00013260"/>
    </source>
</evidence>
<comment type="caution">
    <text evidence="10">The sequence shown here is derived from an EMBL/GenBank/DDBJ whole genome shotgun (WGS) entry which is preliminary data.</text>
</comment>
<keyword evidence="4 7" id="KW-0694">RNA-binding</keyword>
<gene>
    <name evidence="7" type="primary">pth</name>
    <name evidence="10" type="ORF">DP923_00450</name>
</gene>
<accession>A0A364RJJ5</accession>